<reference evidence="2" key="1">
    <citation type="submission" date="2017-04" db="EMBL/GenBank/DDBJ databases">
        <authorList>
            <person name="Criscuolo A."/>
        </authorList>
    </citation>
    <scope>NUCLEOTIDE SEQUENCE [LARGE SCALE GENOMIC DNA]</scope>
</reference>
<proteinExistence type="predicted"/>
<organism evidence="1 2">
    <name type="scientific">Bacillus mobilis</name>
    <dbReference type="NCBI Taxonomy" id="2026190"/>
    <lineage>
        <taxon>Bacteria</taxon>
        <taxon>Bacillati</taxon>
        <taxon>Bacillota</taxon>
        <taxon>Bacilli</taxon>
        <taxon>Bacillales</taxon>
        <taxon>Bacillaceae</taxon>
        <taxon>Bacillus</taxon>
        <taxon>Bacillus cereus group</taxon>
    </lineage>
</organism>
<protein>
    <submittedName>
        <fullName evidence="1">Uncharacterized protein</fullName>
    </submittedName>
</protein>
<gene>
    <name evidence="1" type="ORF">BACERE00185_00260</name>
</gene>
<dbReference type="Proteomes" id="UP000194439">
    <property type="component" value="Unassembled WGS sequence"/>
</dbReference>
<sequence>MRGTGGAVGKGWGEWKRELNVKCAEVVGLAGTEQDMMLFVIIVEVLENIRIGMERKRMARGLDSTTTLGVTWSRRENDWMIHYPRKCDGWLIHDVIRKNEFQDLVKELDKRGYDTETLRISIKKKKGADEE</sequence>
<evidence type="ECO:0000313" key="2">
    <source>
        <dbReference type="Proteomes" id="UP000194439"/>
    </source>
</evidence>
<dbReference type="AlphaFoldDB" id="A0A1Y5YWQ6"/>
<accession>A0A1Y5YWQ6</accession>
<name>A0A1Y5YWQ6_9BACI</name>
<dbReference type="EMBL" id="FWZD01000024">
    <property type="protein sequence ID" value="SMD67836.1"/>
    <property type="molecule type" value="Genomic_DNA"/>
</dbReference>
<evidence type="ECO:0000313" key="1">
    <source>
        <dbReference type="EMBL" id="SMD67836.1"/>
    </source>
</evidence>